<keyword evidence="2 3" id="KW-0378">Hydrolase</keyword>
<dbReference type="Proteomes" id="UP001183246">
    <property type="component" value="Unassembled WGS sequence"/>
</dbReference>
<keyword evidence="3" id="KW-0963">Cytoplasm</keyword>
<evidence type="ECO:0000313" key="4">
    <source>
        <dbReference type="EMBL" id="MDT0344200.1"/>
    </source>
</evidence>
<keyword evidence="5" id="KW-1185">Reference proteome</keyword>
<evidence type="ECO:0000313" key="5">
    <source>
        <dbReference type="Proteomes" id="UP001183246"/>
    </source>
</evidence>
<dbReference type="SUPFAM" id="SSF55909">
    <property type="entry name" value="Pentein"/>
    <property type="match status" value="1"/>
</dbReference>
<dbReference type="Gene3D" id="1.10.3930.10">
    <property type="entry name" value="Arginine deiminase"/>
    <property type="match status" value="1"/>
</dbReference>
<dbReference type="InterPro" id="IPR003876">
    <property type="entry name" value="Arg_deiminase"/>
</dbReference>
<comment type="subcellular location">
    <subcellularLocation>
        <location evidence="3">Cytoplasm</location>
    </subcellularLocation>
</comment>
<feature type="active site" description="Amidino-cysteine intermediate" evidence="3">
    <location>
        <position position="400"/>
    </location>
</feature>
<dbReference type="PANTHER" id="PTHR47271">
    <property type="entry name" value="ARGININE DEIMINASE"/>
    <property type="match status" value="1"/>
</dbReference>
<dbReference type="RefSeq" id="WP_311705321.1">
    <property type="nucleotide sequence ID" value="NZ_JAVREL010000008.1"/>
</dbReference>
<dbReference type="Pfam" id="PF02274">
    <property type="entry name" value="ADI"/>
    <property type="match status" value="1"/>
</dbReference>
<dbReference type="NCBIfam" id="NF002381">
    <property type="entry name" value="PRK01388.1"/>
    <property type="match status" value="1"/>
</dbReference>
<evidence type="ECO:0000256" key="3">
    <source>
        <dbReference type="HAMAP-Rule" id="MF_00242"/>
    </source>
</evidence>
<comment type="similarity">
    <text evidence="1 3">Belongs to the arginine deiminase family.</text>
</comment>
<sequence length="413" mass="45992">MTFHVDSETGRLRRVILHRPGLELKRLTPTNKDELLFDDVLWVRRAQQEHDIFAQLLRDRGVEVHLFGELLAESLDIPAARALVLDRVFDEREYGPLATDRLRAVFDALPTAELAEALVGGMTKREYLERHAEPVSVRFHVMDMDDFVVHPLPNHLFARDTSAWVYDGVAINAMRWPARQRESVHFEAVYGYHPLFTVPVAGSFHTWSEGQGEHPSTIEGGDVLVIGNGAVLVGLSERTTPQAVELLARRLFAAGSARVIVALDMPKRRAFMHLDTVLTMVDGETFTQYAGLGMLRSYTIEPGSGEQELKVTDHPPEHMHRAIAAALGLDRIRVLTPVQDVRSAEREQWDDGCNVLAVEPGVVVAYERTVTANTHLRDHGFEVLEIPGSELGRGRGGPRCMSCPVERDAVGAG</sequence>
<dbReference type="GO" id="GO:0016990">
    <property type="term" value="F:arginine deiminase activity"/>
    <property type="evidence" value="ECO:0007669"/>
    <property type="project" value="UniProtKB-EC"/>
</dbReference>
<dbReference type="EC" id="3.5.3.6" evidence="3"/>
<protein>
    <recommendedName>
        <fullName evidence="3">Arginine deiminase</fullName>
        <shortName evidence="3">ADI</shortName>
        <ecNumber evidence="3">3.5.3.6</ecNumber>
    </recommendedName>
    <alternativeName>
        <fullName evidence="3">Arginine dihydrolase</fullName>
        <shortName evidence="3">AD</shortName>
    </alternativeName>
</protein>
<evidence type="ECO:0000256" key="2">
    <source>
        <dbReference type="ARBA" id="ARBA00022801"/>
    </source>
</evidence>
<dbReference type="PIRSF" id="PIRSF006356">
    <property type="entry name" value="Arg_deiminase"/>
    <property type="match status" value="1"/>
</dbReference>
<comment type="caution">
    <text evidence="4">The sequence shown here is derived from an EMBL/GenBank/DDBJ whole genome shotgun (WGS) entry which is preliminary data.</text>
</comment>
<keyword evidence="3" id="KW-0056">Arginine metabolism</keyword>
<gene>
    <name evidence="3" type="primary">arcA</name>
    <name evidence="4" type="ORF">RM590_16475</name>
</gene>
<comment type="pathway">
    <text evidence="3">Amino-acid degradation; L-arginine degradation via ADI pathway; carbamoyl phosphate from L-arginine: step 1/2.</text>
</comment>
<accession>A0ABU2MRN9</accession>
<evidence type="ECO:0000256" key="1">
    <source>
        <dbReference type="ARBA" id="ARBA00010206"/>
    </source>
</evidence>
<organism evidence="4 5">
    <name type="scientific">Streptomyces litchfieldiae</name>
    <dbReference type="NCBI Taxonomy" id="3075543"/>
    <lineage>
        <taxon>Bacteria</taxon>
        <taxon>Bacillati</taxon>
        <taxon>Actinomycetota</taxon>
        <taxon>Actinomycetes</taxon>
        <taxon>Kitasatosporales</taxon>
        <taxon>Streptomycetaceae</taxon>
        <taxon>Streptomyces</taxon>
    </lineage>
</organism>
<dbReference type="Gene3D" id="3.75.10.10">
    <property type="entry name" value="L-arginine/glycine Amidinotransferase, Chain A"/>
    <property type="match status" value="1"/>
</dbReference>
<dbReference type="PRINTS" id="PR01466">
    <property type="entry name" value="ARGDEIMINASE"/>
</dbReference>
<name>A0ABU2MRN9_9ACTN</name>
<comment type="catalytic activity">
    <reaction evidence="3">
        <text>L-arginine + H2O = L-citrulline + NH4(+)</text>
        <dbReference type="Rhea" id="RHEA:19597"/>
        <dbReference type="ChEBI" id="CHEBI:15377"/>
        <dbReference type="ChEBI" id="CHEBI:28938"/>
        <dbReference type="ChEBI" id="CHEBI:32682"/>
        <dbReference type="ChEBI" id="CHEBI:57743"/>
        <dbReference type="EC" id="3.5.3.6"/>
    </reaction>
</comment>
<dbReference type="EMBL" id="JAVREL010000008">
    <property type="protein sequence ID" value="MDT0344200.1"/>
    <property type="molecule type" value="Genomic_DNA"/>
</dbReference>
<dbReference type="PANTHER" id="PTHR47271:SF2">
    <property type="entry name" value="ARGININE DEIMINASE"/>
    <property type="match status" value="1"/>
</dbReference>
<proteinExistence type="inferred from homology"/>
<dbReference type="HAMAP" id="MF_00242">
    <property type="entry name" value="Arg_deiminase"/>
    <property type="match status" value="1"/>
</dbReference>
<reference evidence="5" key="1">
    <citation type="submission" date="2023-07" db="EMBL/GenBank/DDBJ databases">
        <title>30 novel species of actinomycetes from the DSMZ collection.</title>
        <authorList>
            <person name="Nouioui I."/>
        </authorList>
    </citation>
    <scope>NUCLEOTIDE SEQUENCE [LARGE SCALE GENOMIC DNA]</scope>
    <source>
        <strain evidence="5">DSM 44938</strain>
    </source>
</reference>